<dbReference type="PROSITE" id="PS51257">
    <property type="entry name" value="PROKAR_LIPOPROTEIN"/>
    <property type="match status" value="1"/>
</dbReference>
<dbReference type="RefSeq" id="WP_026645729.1">
    <property type="nucleotide sequence ID" value="NZ_JGZL01000019.1"/>
</dbReference>
<evidence type="ECO:0000256" key="2">
    <source>
        <dbReference type="SAM" id="SignalP"/>
    </source>
</evidence>
<accession>A0A087CPH9</accession>
<dbReference type="Proteomes" id="UP000029078">
    <property type="component" value="Unassembled WGS sequence"/>
</dbReference>
<feature type="region of interest" description="Disordered" evidence="1">
    <location>
        <begin position="24"/>
        <end position="55"/>
    </location>
</feature>
<evidence type="ECO:0000313" key="4">
    <source>
        <dbReference type="Proteomes" id="UP000029078"/>
    </source>
</evidence>
<dbReference type="EMBL" id="JGZL01000019">
    <property type="protein sequence ID" value="KFI85179.1"/>
    <property type="molecule type" value="Genomic_DNA"/>
</dbReference>
<protein>
    <recommendedName>
        <fullName evidence="5">Lipoprotein</fullName>
    </recommendedName>
</protein>
<evidence type="ECO:0008006" key="5">
    <source>
        <dbReference type="Google" id="ProtNLM"/>
    </source>
</evidence>
<feature type="chain" id="PRO_5001819559" description="Lipoprotein" evidence="2">
    <location>
        <begin position="22"/>
        <end position="235"/>
    </location>
</feature>
<proteinExistence type="predicted"/>
<gene>
    <name evidence="3" type="ORF">BRUM_1861</name>
</gene>
<organism evidence="3 4">
    <name type="scientific">Bifidobacterium ruminantium</name>
    <dbReference type="NCBI Taxonomy" id="78346"/>
    <lineage>
        <taxon>Bacteria</taxon>
        <taxon>Bacillati</taxon>
        <taxon>Actinomycetota</taxon>
        <taxon>Actinomycetes</taxon>
        <taxon>Bifidobacteriales</taxon>
        <taxon>Bifidobacteriaceae</taxon>
        <taxon>Bifidobacterium</taxon>
    </lineage>
</organism>
<evidence type="ECO:0000313" key="3">
    <source>
        <dbReference type="EMBL" id="KFI85179.1"/>
    </source>
</evidence>
<comment type="caution">
    <text evidence="3">The sequence shown here is derived from an EMBL/GenBank/DDBJ whole genome shotgun (WGS) entry which is preliminary data.</text>
</comment>
<feature type="signal peptide" evidence="2">
    <location>
        <begin position="1"/>
        <end position="21"/>
    </location>
</feature>
<dbReference type="STRING" id="78346.BRUM_1861"/>
<sequence>MVRVKRLFALFAVLAMMTSMAACGNSDTDSDSKDSESTSQSPKVSESKKKSGEPNGKNCLPTAYFFKNNERTPYNAFETRCWMQNEGTMHQTYSTYSQGDTDSGKYVKVKFDTAAFKKNEYMPSGSCDAMGCSESSSKVTRWSVPFTVTLHGFTDSELQANRDDLGNKIWQFYGTNVALTEPNLTENETAKFSDKISDLNLHNDEPMQFWAVGNENTVEAQFNYSGGDVYSHPFA</sequence>
<name>A0A087CPH9_BIFRU</name>
<keyword evidence="4" id="KW-1185">Reference proteome</keyword>
<reference evidence="3 4" key="1">
    <citation type="submission" date="2014-03" db="EMBL/GenBank/DDBJ databases">
        <title>Genomics of Bifidobacteria.</title>
        <authorList>
            <person name="Ventura M."/>
            <person name="Milani C."/>
            <person name="Lugli G.A."/>
        </authorList>
    </citation>
    <scope>NUCLEOTIDE SEQUENCE [LARGE SCALE GENOMIC DNA]</scope>
    <source>
        <strain evidence="3 4">LMG 21811</strain>
    </source>
</reference>
<keyword evidence="2" id="KW-0732">Signal</keyword>
<evidence type="ECO:0000256" key="1">
    <source>
        <dbReference type="SAM" id="MobiDB-lite"/>
    </source>
</evidence>
<dbReference type="AlphaFoldDB" id="A0A087CPH9"/>